<comment type="caution">
    <text evidence="2">The sequence shown here is derived from an EMBL/GenBank/DDBJ whole genome shotgun (WGS) entry which is preliminary data.</text>
</comment>
<name>A0A9D4PM90_RHISA</name>
<evidence type="ECO:0000313" key="3">
    <source>
        <dbReference type="Proteomes" id="UP000821837"/>
    </source>
</evidence>
<evidence type="ECO:0000259" key="1">
    <source>
        <dbReference type="Pfam" id="PF13358"/>
    </source>
</evidence>
<gene>
    <name evidence="2" type="ORF">HPB52_006198</name>
</gene>
<sequence length="144" mass="15975">MADGLGPLVRIQGALTADKYCNILDTVGFPHIPSCISPQHGCIFQHDHSPVHTAKKVDHLLVQHGVTVPMWPPHYLDLNIIENVWSRTKTSLYRLSLQGRSADGLWPAANKERECDLSFTEALYRSLTARTKAVLNAGGDVTQY</sequence>
<dbReference type="Gene3D" id="3.30.420.10">
    <property type="entry name" value="Ribonuclease H-like superfamily/Ribonuclease H"/>
    <property type="match status" value="1"/>
</dbReference>
<dbReference type="Pfam" id="PF13358">
    <property type="entry name" value="DDE_3"/>
    <property type="match status" value="1"/>
</dbReference>
<organism evidence="2 3">
    <name type="scientific">Rhipicephalus sanguineus</name>
    <name type="common">Brown dog tick</name>
    <name type="synonym">Ixodes sanguineus</name>
    <dbReference type="NCBI Taxonomy" id="34632"/>
    <lineage>
        <taxon>Eukaryota</taxon>
        <taxon>Metazoa</taxon>
        <taxon>Ecdysozoa</taxon>
        <taxon>Arthropoda</taxon>
        <taxon>Chelicerata</taxon>
        <taxon>Arachnida</taxon>
        <taxon>Acari</taxon>
        <taxon>Parasitiformes</taxon>
        <taxon>Ixodida</taxon>
        <taxon>Ixodoidea</taxon>
        <taxon>Ixodidae</taxon>
        <taxon>Rhipicephalinae</taxon>
        <taxon>Rhipicephalus</taxon>
        <taxon>Rhipicephalus</taxon>
    </lineage>
</organism>
<dbReference type="Proteomes" id="UP000821837">
    <property type="component" value="Chromosome 6"/>
</dbReference>
<dbReference type="InterPro" id="IPR036397">
    <property type="entry name" value="RNaseH_sf"/>
</dbReference>
<reference evidence="2" key="2">
    <citation type="submission" date="2021-09" db="EMBL/GenBank/DDBJ databases">
        <authorList>
            <person name="Jia N."/>
            <person name="Wang J."/>
            <person name="Shi W."/>
            <person name="Du L."/>
            <person name="Sun Y."/>
            <person name="Zhan W."/>
            <person name="Jiang J."/>
            <person name="Wang Q."/>
            <person name="Zhang B."/>
            <person name="Ji P."/>
            <person name="Sakyi L.B."/>
            <person name="Cui X."/>
            <person name="Yuan T."/>
            <person name="Jiang B."/>
            <person name="Yang W."/>
            <person name="Lam T.T.-Y."/>
            <person name="Chang Q."/>
            <person name="Ding S."/>
            <person name="Wang X."/>
            <person name="Zhu J."/>
            <person name="Ruan X."/>
            <person name="Zhao L."/>
            <person name="Wei J."/>
            <person name="Que T."/>
            <person name="Du C."/>
            <person name="Cheng J."/>
            <person name="Dai P."/>
            <person name="Han X."/>
            <person name="Huang E."/>
            <person name="Gao Y."/>
            <person name="Liu J."/>
            <person name="Shao H."/>
            <person name="Ye R."/>
            <person name="Li L."/>
            <person name="Wei W."/>
            <person name="Wang X."/>
            <person name="Wang C."/>
            <person name="Huo Q."/>
            <person name="Li W."/>
            <person name="Guo W."/>
            <person name="Chen H."/>
            <person name="Chen S."/>
            <person name="Zhou L."/>
            <person name="Zhou L."/>
            <person name="Ni X."/>
            <person name="Tian J."/>
            <person name="Zhou Y."/>
            <person name="Sheng Y."/>
            <person name="Liu T."/>
            <person name="Pan Y."/>
            <person name="Xia L."/>
            <person name="Li J."/>
            <person name="Zhao F."/>
            <person name="Cao W."/>
        </authorList>
    </citation>
    <scope>NUCLEOTIDE SEQUENCE</scope>
    <source>
        <strain evidence="2">Rsan-2018</strain>
        <tissue evidence="2">Larvae</tissue>
    </source>
</reference>
<dbReference type="GO" id="GO:0003676">
    <property type="term" value="F:nucleic acid binding"/>
    <property type="evidence" value="ECO:0007669"/>
    <property type="project" value="InterPro"/>
</dbReference>
<dbReference type="AlphaFoldDB" id="A0A9D4PM90"/>
<accession>A0A9D4PM90</accession>
<feature type="domain" description="Tc1-like transposase DDE" evidence="1">
    <location>
        <begin position="42"/>
        <end position="93"/>
    </location>
</feature>
<reference evidence="2" key="1">
    <citation type="journal article" date="2020" name="Cell">
        <title>Large-Scale Comparative Analyses of Tick Genomes Elucidate Their Genetic Diversity and Vector Capacities.</title>
        <authorList>
            <consortium name="Tick Genome and Microbiome Consortium (TIGMIC)"/>
            <person name="Jia N."/>
            <person name="Wang J."/>
            <person name="Shi W."/>
            <person name="Du L."/>
            <person name="Sun Y."/>
            <person name="Zhan W."/>
            <person name="Jiang J.F."/>
            <person name="Wang Q."/>
            <person name="Zhang B."/>
            <person name="Ji P."/>
            <person name="Bell-Sakyi L."/>
            <person name="Cui X.M."/>
            <person name="Yuan T.T."/>
            <person name="Jiang B.G."/>
            <person name="Yang W.F."/>
            <person name="Lam T.T."/>
            <person name="Chang Q.C."/>
            <person name="Ding S.J."/>
            <person name="Wang X.J."/>
            <person name="Zhu J.G."/>
            <person name="Ruan X.D."/>
            <person name="Zhao L."/>
            <person name="Wei J.T."/>
            <person name="Ye R.Z."/>
            <person name="Que T.C."/>
            <person name="Du C.H."/>
            <person name="Zhou Y.H."/>
            <person name="Cheng J.X."/>
            <person name="Dai P.F."/>
            <person name="Guo W.B."/>
            <person name="Han X.H."/>
            <person name="Huang E.J."/>
            <person name="Li L.F."/>
            <person name="Wei W."/>
            <person name="Gao Y.C."/>
            <person name="Liu J.Z."/>
            <person name="Shao H.Z."/>
            <person name="Wang X."/>
            <person name="Wang C.C."/>
            <person name="Yang T.C."/>
            <person name="Huo Q.B."/>
            <person name="Li W."/>
            <person name="Chen H.Y."/>
            <person name="Chen S.E."/>
            <person name="Zhou L.G."/>
            <person name="Ni X.B."/>
            <person name="Tian J.H."/>
            <person name="Sheng Y."/>
            <person name="Liu T."/>
            <person name="Pan Y.S."/>
            <person name="Xia L.Y."/>
            <person name="Li J."/>
            <person name="Zhao F."/>
            <person name="Cao W.C."/>
        </authorList>
    </citation>
    <scope>NUCLEOTIDE SEQUENCE</scope>
    <source>
        <strain evidence="2">Rsan-2018</strain>
    </source>
</reference>
<dbReference type="VEuPathDB" id="VectorBase:RSAN_039730"/>
<dbReference type="InterPro" id="IPR038717">
    <property type="entry name" value="Tc1-like_DDE_dom"/>
</dbReference>
<protein>
    <recommendedName>
        <fullName evidence="1">Tc1-like transposase DDE domain-containing protein</fullName>
    </recommendedName>
</protein>
<proteinExistence type="predicted"/>
<dbReference type="EMBL" id="JABSTV010001252">
    <property type="protein sequence ID" value="KAH7946940.1"/>
    <property type="molecule type" value="Genomic_DNA"/>
</dbReference>
<keyword evidence="3" id="KW-1185">Reference proteome</keyword>
<evidence type="ECO:0000313" key="2">
    <source>
        <dbReference type="EMBL" id="KAH7946940.1"/>
    </source>
</evidence>